<feature type="compositionally biased region" description="Polar residues" evidence="1">
    <location>
        <begin position="732"/>
        <end position="750"/>
    </location>
</feature>
<reference evidence="2" key="1">
    <citation type="submission" date="2016-03" db="EMBL/GenBank/DDBJ databases">
        <title>Mechanisms controlling the formation of the plant cell surface in tip-growing cells are functionally conserved among land plants.</title>
        <authorList>
            <person name="Honkanen S."/>
            <person name="Jones V.A."/>
            <person name="Morieri G."/>
            <person name="Champion C."/>
            <person name="Hetherington A.J."/>
            <person name="Kelly S."/>
            <person name="Saint-Marcoux D."/>
            <person name="Proust H."/>
            <person name="Prescott H."/>
            <person name="Dolan L."/>
        </authorList>
    </citation>
    <scope>NUCLEOTIDE SEQUENCE [LARGE SCALE GENOMIC DNA]</scope>
    <source>
        <tissue evidence="2">Whole gametophyte</tissue>
    </source>
</reference>
<accession>A0A176VCA7</accession>
<gene>
    <name evidence="2" type="ORF">AXG93_163s1270</name>
</gene>
<feature type="region of interest" description="Disordered" evidence="1">
    <location>
        <begin position="82"/>
        <end position="350"/>
    </location>
</feature>
<feature type="compositionally biased region" description="Polar residues" evidence="1">
    <location>
        <begin position="1040"/>
        <end position="1052"/>
    </location>
</feature>
<organism evidence="2 3">
    <name type="scientific">Marchantia polymorpha subsp. ruderalis</name>
    <dbReference type="NCBI Taxonomy" id="1480154"/>
    <lineage>
        <taxon>Eukaryota</taxon>
        <taxon>Viridiplantae</taxon>
        <taxon>Streptophyta</taxon>
        <taxon>Embryophyta</taxon>
        <taxon>Marchantiophyta</taxon>
        <taxon>Marchantiopsida</taxon>
        <taxon>Marchantiidae</taxon>
        <taxon>Marchantiales</taxon>
        <taxon>Marchantiaceae</taxon>
        <taxon>Marchantia</taxon>
    </lineage>
</organism>
<name>A0A176VCA7_MARPO</name>
<feature type="compositionally biased region" description="Polar residues" evidence="1">
    <location>
        <begin position="791"/>
        <end position="803"/>
    </location>
</feature>
<protein>
    <submittedName>
        <fullName evidence="2">Uncharacterized protein</fullName>
    </submittedName>
</protein>
<feature type="compositionally biased region" description="Low complexity" evidence="1">
    <location>
        <begin position="1093"/>
        <end position="1107"/>
    </location>
</feature>
<comment type="caution">
    <text evidence="2">The sequence shown here is derived from an EMBL/GenBank/DDBJ whole genome shotgun (WGS) entry which is preliminary data.</text>
</comment>
<feature type="compositionally biased region" description="Basic and acidic residues" evidence="1">
    <location>
        <begin position="336"/>
        <end position="350"/>
    </location>
</feature>
<feature type="region of interest" description="Disordered" evidence="1">
    <location>
        <begin position="1243"/>
        <end position="1347"/>
    </location>
</feature>
<feature type="compositionally biased region" description="Low complexity" evidence="1">
    <location>
        <begin position="1128"/>
        <end position="1143"/>
    </location>
</feature>
<feature type="compositionally biased region" description="Polar residues" evidence="1">
    <location>
        <begin position="1285"/>
        <end position="1304"/>
    </location>
</feature>
<dbReference type="PANTHER" id="PTHR34190">
    <property type="entry name" value="EXPRESSED PROTEIN"/>
    <property type="match status" value="1"/>
</dbReference>
<feature type="region of interest" description="Disordered" evidence="1">
    <location>
        <begin position="495"/>
        <end position="576"/>
    </location>
</feature>
<feature type="region of interest" description="Disordered" evidence="1">
    <location>
        <begin position="767"/>
        <end position="834"/>
    </location>
</feature>
<dbReference type="PANTHER" id="PTHR34190:SF4">
    <property type="entry name" value="EXPRESSED PROTEIN"/>
    <property type="match status" value="1"/>
</dbReference>
<feature type="compositionally biased region" description="Basic and acidic residues" evidence="1">
    <location>
        <begin position="1144"/>
        <end position="1154"/>
    </location>
</feature>
<feature type="region of interest" description="Disordered" evidence="1">
    <location>
        <begin position="385"/>
        <end position="442"/>
    </location>
</feature>
<feature type="compositionally biased region" description="Basic and acidic residues" evidence="1">
    <location>
        <begin position="85"/>
        <end position="102"/>
    </location>
</feature>
<evidence type="ECO:0000256" key="1">
    <source>
        <dbReference type="SAM" id="MobiDB-lite"/>
    </source>
</evidence>
<feature type="compositionally biased region" description="Basic and acidic residues" evidence="1">
    <location>
        <begin position="302"/>
        <end position="318"/>
    </location>
</feature>
<sequence>MIRRTLYAGASHVGIHVFGVGQGRGIGYTFVVMTEAAAEVSNKPVDVNQTAVDEKEVEDFLIKTAETEPRDDASKETIGHFIENGSKHGEQKPDDNVKEKDPTGTFTGVDSATKDDGKEPSLTTGDVRLEGTSTEEIEFLQSLEEPLDTKSATMVTHDSEPDQSEQSQRILEKKNEEDEIVDEQLVNAPAGINEQEEGKLSSPLESDGLVSDELVSVSGRAEEEKVSDVVSQNKVPESEADPLPTAGQENTSGEVDSSKASVMGSKGVGEEAATAVDDVEPIASHPPDASLSQDVGNNLPETLEKTKLDELIQTHESKSSGVTAEDTDKNIVTSLDGHEEEQRSVSTDKDVHVIAGSEEEGGKADLFIAKDNDLTQRLPEDVHVAGIDSQETSDSGGVKEGIVAEVDPNVEGTGPMASNGIDEEVAVSTSEVDADTKQSPGVLESVGDGVIALSSGVLAKAKEYAGLEIVNDTSAPACEVELKHSAAVLEPGDTTKDIVVSSGPEETDTTEAEVRTENTSDKNELSAQAEHVATQERGLSEFEKEREEDPIVETVKDSDIPVPEEEPKQNPGVLESVGDGVISIGSAVVAKAKGLVGLETVSDPEGPLSEKDQNQISGLTESDGNSEGSAKEVEAGEVSPVDVAEAEDKSRLKVEYGEDIKEELNGFQEKSSTDAGNLLPETPVIEDVIDTEDPVADVAKQDQGAFESSGDAVLSLSTVVPTSDSLVRLENSKASEQSISEGEARQSLTVTDEKVEEVASKEILNETPPVNVTDAVEETKSRSKEEKFPTTVDTVESQETNFSDAGGHVPAESSLGKVMESETSVSEMEPKQSTGILESVGGGVMSLGSVAFASAKSLVGLGKPSSDFETADESQKESTQSIDEKDTPLARPEIIMPDTTTTVHTEKGLPSLPLVVKDELESNSAPNDGVAKEQKDSGSLGSVQADQAKKTIFFTSEKVLPTLYKLPTPPITLNDEPHGYGLTTLPNASAYKEKKDVGDVGAVLSEFSPVSSQIGKTSNGKTIDEPKAEVADRSMVLPSEEQNSSGLQNVTGGTEGVASEKSDTEDGVKERSFNVFVPDRDALKKPVEETVLSPSTPSTPSTPGGTPLMKRVEQLEKKLAQFEDKQNSPKSQKSSTGPSSPRSSLDRPSRLARHTLEETLSKGSLLDRVAALERKLGHVLSLPGDLHGQDVSAGAAVLPAVKAEAPVATEFGSNNSTQEENVKAPLKPLKLEYERIALPVSNSEVQSKAAEDSIEPKESTMQRAVENPLSANTAEDRHKVKVPEGSTTLNSSQNLKASQSSRSVNFGPYTPPTITTAEMKSTPEIPVPEKVPAKDPVQPQQQPLVSMKSLSLRLRNLKSEGPVNKLKARFRTCFGKGGKKETAV</sequence>
<feature type="compositionally biased region" description="Polar residues" evidence="1">
    <location>
        <begin position="247"/>
        <end position="260"/>
    </location>
</feature>
<feature type="region of interest" description="Disordered" evidence="1">
    <location>
        <begin position="599"/>
        <end position="650"/>
    </location>
</feature>
<evidence type="ECO:0000313" key="3">
    <source>
        <dbReference type="Proteomes" id="UP000077202"/>
    </source>
</evidence>
<feature type="compositionally biased region" description="Basic and acidic residues" evidence="1">
    <location>
        <begin position="777"/>
        <end position="788"/>
    </location>
</feature>
<feature type="compositionally biased region" description="Polar residues" evidence="1">
    <location>
        <begin position="290"/>
        <end position="300"/>
    </location>
</feature>
<feature type="compositionally biased region" description="Basic and acidic residues" evidence="1">
    <location>
        <begin position="538"/>
        <end position="559"/>
    </location>
</feature>
<proteinExistence type="predicted"/>
<feature type="region of interest" description="Disordered" evidence="1">
    <location>
        <begin position="729"/>
        <end position="752"/>
    </location>
</feature>
<evidence type="ECO:0000313" key="2">
    <source>
        <dbReference type="EMBL" id="OAE18494.1"/>
    </source>
</evidence>
<feature type="region of interest" description="Disordered" evidence="1">
    <location>
        <begin position="1035"/>
        <end position="1154"/>
    </location>
</feature>
<dbReference type="Proteomes" id="UP000077202">
    <property type="component" value="Unassembled WGS sequence"/>
</dbReference>
<feature type="compositionally biased region" description="Basic and acidic residues" evidence="1">
    <location>
        <begin position="1249"/>
        <end position="1260"/>
    </location>
</feature>
<feature type="compositionally biased region" description="Polar residues" evidence="1">
    <location>
        <begin position="614"/>
        <end position="628"/>
    </location>
</feature>
<dbReference type="EMBL" id="LVLJ01004053">
    <property type="protein sequence ID" value="OAE18494.1"/>
    <property type="molecule type" value="Genomic_DNA"/>
</dbReference>
<keyword evidence="3" id="KW-1185">Reference proteome</keyword>
<feature type="compositionally biased region" description="Basic and acidic residues" evidence="1">
    <location>
        <begin position="1110"/>
        <end position="1127"/>
    </location>
</feature>
<feature type="region of interest" description="Disordered" evidence="1">
    <location>
        <begin position="861"/>
        <end position="943"/>
    </location>
</feature>
<feature type="compositionally biased region" description="Basic and acidic residues" evidence="1">
    <location>
        <begin position="1058"/>
        <end position="1088"/>
    </location>
</feature>
<feature type="compositionally biased region" description="Basic and acidic residues" evidence="1">
    <location>
        <begin position="512"/>
        <end position="524"/>
    </location>
</feature>